<dbReference type="GO" id="GO:0000166">
    <property type="term" value="F:nucleotide binding"/>
    <property type="evidence" value="ECO:0007669"/>
    <property type="project" value="InterPro"/>
</dbReference>
<protein>
    <submittedName>
        <fullName evidence="4">Gfo/Idh/MocA family oxidoreductase</fullName>
    </submittedName>
</protein>
<dbReference type="EMBL" id="JAKNGE010000001">
    <property type="protein sequence ID" value="MCG4743925.1"/>
    <property type="molecule type" value="Genomic_DNA"/>
</dbReference>
<evidence type="ECO:0000313" key="5">
    <source>
        <dbReference type="EMBL" id="NSJ48420.1"/>
    </source>
</evidence>
<dbReference type="PANTHER" id="PTHR43377:SF1">
    <property type="entry name" value="BILIVERDIN REDUCTASE A"/>
    <property type="match status" value="1"/>
</dbReference>
<dbReference type="Pfam" id="PF02894">
    <property type="entry name" value="GFO_IDH_MocA_C"/>
    <property type="match status" value="1"/>
</dbReference>
<keyword evidence="6" id="KW-1185">Reference proteome</keyword>
<dbReference type="InterPro" id="IPR004104">
    <property type="entry name" value="Gfo/Idh/MocA-like_OxRdtase_C"/>
</dbReference>
<reference evidence="4" key="3">
    <citation type="submission" date="2022-01" db="EMBL/GenBank/DDBJ databases">
        <title>Collection of gut derived symbiotic bacterial strains cultured from healthy donors.</title>
        <authorList>
            <person name="Lin H."/>
            <person name="Kohout C."/>
            <person name="Waligurski E."/>
            <person name="Pamer E.G."/>
        </authorList>
    </citation>
    <scope>NUCLEOTIDE SEQUENCE</scope>
    <source>
        <strain evidence="4">DFI.6.55</strain>
    </source>
</reference>
<feature type="domain" description="Gfo/Idh/MocA-like oxidoreductase N-terminal" evidence="2">
    <location>
        <begin position="5"/>
        <end position="120"/>
    </location>
</feature>
<dbReference type="GeneID" id="97204160"/>
<dbReference type="Gene3D" id="3.30.360.10">
    <property type="entry name" value="Dihydrodipicolinate Reductase, domain 2"/>
    <property type="match status" value="1"/>
</dbReference>
<dbReference type="Proteomes" id="UP001299608">
    <property type="component" value="Unassembled WGS sequence"/>
</dbReference>
<accession>A0AAW5BTK2</accession>
<dbReference type="Proteomes" id="UP000669239">
    <property type="component" value="Unassembled WGS sequence"/>
</dbReference>
<evidence type="ECO:0000313" key="7">
    <source>
        <dbReference type="Proteomes" id="UP001299608"/>
    </source>
</evidence>
<sequence>MKTIGYAVVGTGYFGAELARIMKEQEGARVVAVYDPENAGSVAEELGCEVETDLDALYSREDVDAVIVASPNYLHKEPVIKAAEHGVHVFCEKPIALSFKDCVEMVEACVNHHVTFMAGHVMNFFHGVRTAKKMINDGVIGRVLYCHSARNGWEDIQPSVSWKKIRSKSGGHLYHHIHELDCIQFLMGGCPQSVTMAGGNVAHQGEKFGDEDDMLFITMEYPDNRYAILEYGSAFHWPEHYVLIQGTEGAIRLDMFNCGGTLKKGDKEEHFLMHKTQEEDDDRTRIYHGTEMDGAIMYGKPGKKPPMWLHSIMYDEMQYFNGIMHGAQPDEEFKPLLTGEAARNAIATADACTRSRFEDRKVKLSEIMGIQGGNKDEA</sequence>
<evidence type="ECO:0000313" key="6">
    <source>
        <dbReference type="Proteomes" id="UP000669239"/>
    </source>
</evidence>
<dbReference type="EMBL" id="JAAITT010000007">
    <property type="protein sequence ID" value="NSJ48420.1"/>
    <property type="molecule type" value="Genomic_DNA"/>
</dbReference>
<dbReference type="SUPFAM" id="SSF51735">
    <property type="entry name" value="NAD(P)-binding Rossmann-fold domains"/>
    <property type="match status" value="1"/>
</dbReference>
<dbReference type="RefSeq" id="WP_165641809.1">
    <property type="nucleotide sequence ID" value="NZ_BAABZL010000001.1"/>
</dbReference>
<comment type="caution">
    <text evidence="4">The sequence shown here is derived from an EMBL/GenBank/DDBJ whole genome shotgun (WGS) entry which is preliminary data.</text>
</comment>
<name>A0AAW5BTK2_9FIRM</name>
<organism evidence="4 7">
    <name type="scientific">Enterocloster aldenensis</name>
    <dbReference type="NCBI Taxonomy" id="358742"/>
    <lineage>
        <taxon>Bacteria</taxon>
        <taxon>Bacillati</taxon>
        <taxon>Bacillota</taxon>
        <taxon>Clostridia</taxon>
        <taxon>Lachnospirales</taxon>
        <taxon>Lachnospiraceae</taxon>
        <taxon>Enterocloster</taxon>
    </lineage>
</organism>
<evidence type="ECO:0000259" key="2">
    <source>
        <dbReference type="Pfam" id="PF01408"/>
    </source>
</evidence>
<dbReference type="Gene3D" id="3.40.50.720">
    <property type="entry name" value="NAD(P)-binding Rossmann-like Domain"/>
    <property type="match status" value="1"/>
</dbReference>
<evidence type="ECO:0000313" key="4">
    <source>
        <dbReference type="EMBL" id="MCG4743925.1"/>
    </source>
</evidence>
<gene>
    <name evidence="5" type="ORF">G5B36_06870</name>
    <name evidence="4" type="ORF">L0N08_00700</name>
</gene>
<proteinExistence type="inferred from homology"/>
<dbReference type="InterPro" id="IPR051450">
    <property type="entry name" value="Gfo/Idh/MocA_Oxidoreductases"/>
</dbReference>
<evidence type="ECO:0000259" key="3">
    <source>
        <dbReference type="Pfam" id="PF02894"/>
    </source>
</evidence>
<reference evidence="5 6" key="1">
    <citation type="journal article" date="2020" name="Cell Host Microbe">
        <title>Functional and Genomic Variation between Human-Derived Isolates of Lachnospiraceae Reveals Inter- and Intra-Species Diversity.</title>
        <authorList>
            <person name="Sorbara M.T."/>
            <person name="Littmann E.R."/>
            <person name="Fontana E."/>
            <person name="Moody T.U."/>
            <person name="Kohout C.E."/>
            <person name="Gjonbalaj M."/>
            <person name="Eaton V."/>
            <person name="Seok R."/>
            <person name="Leiner I.M."/>
            <person name="Pamer E.G."/>
        </authorList>
    </citation>
    <scope>NUCLEOTIDE SEQUENCE [LARGE SCALE GENOMIC DNA]</scope>
    <source>
        <strain evidence="5 6">MSK.1.17</strain>
    </source>
</reference>
<dbReference type="Pfam" id="PF01408">
    <property type="entry name" value="GFO_IDH_MocA"/>
    <property type="match status" value="1"/>
</dbReference>
<dbReference type="InterPro" id="IPR036291">
    <property type="entry name" value="NAD(P)-bd_dom_sf"/>
</dbReference>
<dbReference type="AlphaFoldDB" id="A0AAW5BTK2"/>
<comment type="similarity">
    <text evidence="1">Belongs to the Gfo/Idh/MocA family.</text>
</comment>
<reference evidence="5" key="2">
    <citation type="submission" date="2020-02" db="EMBL/GenBank/DDBJ databases">
        <authorList>
            <person name="Littmann E."/>
            <person name="Sorbara M."/>
        </authorList>
    </citation>
    <scope>NUCLEOTIDE SEQUENCE</scope>
    <source>
        <strain evidence="5">MSK.1.17</strain>
    </source>
</reference>
<feature type="domain" description="Gfo/Idh/MocA-like oxidoreductase C-terminal" evidence="3">
    <location>
        <begin position="132"/>
        <end position="364"/>
    </location>
</feature>
<dbReference type="InterPro" id="IPR000683">
    <property type="entry name" value="Gfo/Idh/MocA-like_OxRdtase_N"/>
</dbReference>
<dbReference type="PANTHER" id="PTHR43377">
    <property type="entry name" value="BILIVERDIN REDUCTASE A"/>
    <property type="match status" value="1"/>
</dbReference>
<dbReference type="SUPFAM" id="SSF55347">
    <property type="entry name" value="Glyceraldehyde-3-phosphate dehydrogenase-like, C-terminal domain"/>
    <property type="match status" value="1"/>
</dbReference>
<evidence type="ECO:0000256" key="1">
    <source>
        <dbReference type="ARBA" id="ARBA00010928"/>
    </source>
</evidence>